<dbReference type="Proteomes" id="UP000252733">
    <property type="component" value="Unassembled WGS sequence"/>
</dbReference>
<sequence>MTFYSLLRLHKRIKSRRLKLLGLFAASHLGLRHLSVRIDPVLGCNLACRMCYYSSPEHRRSHTGIHSAEEFSEIARGLFPRAFQLIVGCGAEPTKHPHFLEFFRLARKYGVPDVGIVTN</sequence>
<keyword evidence="5" id="KW-0411">Iron-sulfur</keyword>
<dbReference type="InterPro" id="IPR007197">
    <property type="entry name" value="rSAM"/>
</dbReference>
<comment type="cofactor">
    <cofactor evidence="1">
        <name>[4Fe-4S] cluster</name>
        <dbReference type="ChEBI" id="CHEBI:49883"/>
    </cofactor>
</comment>
<evidence type="ECO:0000259" key="6">
    <source>
        <dbReference type="PROSITE" id="PS51918"/>
    </source>
</evidence>
<keyword evidence="2" id="KW-0949">S-adenosyl-L-methionine</keyword>
<dbReference type="SFLD" id="SFLDS00029">
    <property type="entry name" value="Radical_SAM"/>
    <property type="match status" value="1"/>
</dbReference>
<dbReference type="Pfam" id="PF04055">
    <property type="entry name" value="Radical_SAM"/>
    <property type="match status" value="1"/>
</dbReference>
<dbReference type="EMBL" id="QPIZ01000024">
    <property type="protein sequence ID" value="RCW30028.1"/>
    <property type="molecule type" value="Genomic_DNA"/>
</dbReference>
<evidence type="ECO:0000256" key="4">
    <source>
        <dbReference type="ARBA" id="ARBA00023004"/>
    </source>
</evidence>
<dbReference type="SUPFAM" id="SSF102114">
    <property type="entry name" value="Radical SAM enzymes"/>
    <property type="match status" value="1"/>
</dbReference>
<dbReference type="AlphaFoldDB" id="A0A368UMI3"/>
<evidence type="ECO:0000313" key="7">
    <source>
        <dbReference type="EMBL" id="RCW30028.1"/>
    </source>
</evidence>
<protein>
    <recommendedName>
        <fullName evidence="6">Radical SAM core domain-containing protein</fullName>
    </recommendedName>
</protein>
<evidence type="ECO:0000256" key="2">
    <source>
        <dbReference type="ARBA" id="ARBA00022691"/>
    </source>
</evidence>
<name>A0A368UMI3_9BACT</name>
<keyword evidence="4" id="KW-0408">Iron</keyword>
<evidence type="ECO:0000313" key="8">
    <source>
        <dbReference type="Proteomes" id="UP000252733"/>
    </source>
</evidence>
<dbReference type="GO" id="GO:0003824">
    <property type="term" value="F:catalytic activity"/>
    <property type="evidence" value="ECO:0007669"/>
    <property type="project" value="InterPro"/>
</dbReference>
<accession>A0A368UMI3</accession>
<evidence type="ECO:0000256" key="1">
    <source>
        <dbReference type="ARBA" id="ARBA00001966"/>
    </source>
</evidence>
<keyword evidence="3" id="KW-0479">Metal-binding</keyword>
<dbReference type="GO" id="GO:0051536">
    <property type="term" value="F:iron-sulfur cluster binding"/>
    <property type="evidence" value="ECO:0007669"/>
    <property type="project" value="UniProtKB-KW"/>
</dbReference>
<organism evidence="7 8">
    <name type="scientific">Marinilabilia salmonicolor</name>
    <dbReference type="NCBI Taxonomy" id="989"/>
    <lineage>
        <taxon>Bacteria</taxon>
        <taxon>Pseudomonadati</taxon>
        <taxon>Bacteroidota</taxon>
        <taxon>Bacteroidia</taxon>
        <taxon>Marinilabiliales</taxon>
        <taxon>Marinilabiliaceae</taxon>
        <taxon>Marinilabilia</taxon>
    </lineage>
</organism>
<proteinExistence type="predicted"/>
<dbReference type="InterPro" id="IPR058240">
    <property type="entry name" value="rSAM_sf"/>
</dbReference>
<dbReference type="Gene3D" id="3.20.20.70">
    <property type="entry name" value="Aldolase class I"/>
    <property type="match status" value="1"/>
</dbReference>
<evidence type="ECO:0000256" key="3">
    <source>
        <dbReference type="ARBA" id="ARBA00022723"/>
    </source>
</evidence>
<dbReference type="RefSeq" id="WP_258861652.1">
    <property type="nucleotide sequence ID" value="NZ_QPIZ01000024.1"/>
</dbReference>
<dbReference type="InterPro" id="IPR013785">
    <property type="entry name" value="Aldolase_TIM"/>
</dbReference>
<comment type="caution">
    <text evidence="7">The sequence shown here is derived from an EMBL/GenBank/DDBJ whole genome shotgun (WGS) entry which is preliminary data.</text>
</comment>
<keyword evidence="8" id="KW-1185">Reference proteome</keyword>
<gene>
    <name evidence="7" type="ORF">DFO77_12440</name>
</gene>
<dbReference type="GO" id="GO:0046872">
    <property type="term" value="F:metal ion binding"/>
    <property type="evidence" value="ECO:0007669"/>
    <property type="project" value="UniProtKB-KW"/>
</dbReference>
<dbReference type="PROSITE" id="PS51918">
    <property type="entry name" value="RADICAL_SAM"/>
    <property type="match status" value="1"/>
</dbReference>
<dbReference type="CDD" id="cd01335">
    <property type="entry name" value="Radical_SAM"/>
    <property type="match status" value="1"/>
</dbReference>
<reference evidence="7 8" key="1">
    <citation type="submission" date="2018-07" db="EMBL/GenBank/DDBJ databases">
        <title>Freshwater and sediment microbial communities from various areas in North America, analyzing microbe dynamics in response to fracking.</title>
        <authorList>
            <person name="Lamendella R."/>
        </authorList>
    </citation>
    <scope>NUCLEOTIDE SEQUENCE [LARGE SCALE GENOMIC DNA]</scope>
    <source>
        <strain evidence="7 8">160A</strain>
    </source>
</reference>
<feature type="domain" description="Radical SAM core" evidence="6">
    <location>
        <begin position="28"/>
        <end position="119"/>
    </location>
</feature>
<evidence type="ECO:0000256" key="5">
    <source>
        <dbReference type="ARBA" id="ARBA00023014"/>
    </source>
</evidence>